<gene>
    <name evidence="2" type="ORF">THAOC_26705</name>
</gene>
<evidence type="ECO:0000313" key="3">
    <source>
        <dbReference type="Proteomes" id="UP000266841"/>
    </source>
</evidence>
<organism evidence="2 3">
    <name type="scientific">Thalassiosira oceanica</name>
    <name type="common">Marine diatom</name>
    <dbReference type="NCBI Taxonomy" id="159749"/>
    <lineage>
        <taxon>Eukaryota</taxon>
        <taxon>Sar</taxon>
        <taxon>Stramenopiles</taxon>
        <taxon>Ochrophyta</taxon>
        <taxon>Bacillariophyta</taxon>
        <taxon>Coscinodiscophyceae</taxon>
        <taxon>Thalassiosirophycidae</taxon>
        <taxon>Thalassiosirales</taxon>
        <taxon>Thalassiosiraceae</taxon>
        <taxon>Thalassiosira</taxon>
    </lineage>
</organism>
<feature type="non-terminal residue" evidence="2">
    <location>
        <position position="129"/>
    </location>
</feature>
<dbReference type="EMBL" id="AGNL01037023">
    <property type="protein sequence ID" value="EJK53782.1"/>
    <property type="molecule type" value="Genomic_DNA"/>
</dbReference>
<dbReference type="AlphaFoldDB" id="K0S4G5"/>
<dbReference type="OrthoDB" id="193726at2759"/>
<reference evidence="2 3" key="1">
    <citation type="journal article" date="2012" name="Genome Biol.">
        <title>Genome and low-iron response of an oceanic diatom adapted to chronic iron limitation.</title>
        <authorList>
            <person name="Lommer M."/>
            <person name="Specht M."/>
            <person name="Roy A.S."/>
            <person name="Kraemer L."/>
            <person name="Andreson R."/>
            <person name="Gutowska M.A."/>
            <person name="Wolf J."/>
            <person name="Bergner S.V."/>
            <person name="Schilhabel M.B."/>
            <person name="Klostermeier U.C."/>
            <person name="Beiko R.G."/>
            <person name="Rosenstiel P."/>
            <person name="Hippler M."/>
            <person name="Laroche J."/>
        </authorList>
    </citation>
    <scope>NUCLEOTIDE SEQUENCE [LARGE SCALE GENOMIC DNA]</scope>
    <source>
        <strain evidence="2 3">CCMP1005</strain>
    </source>
</reference>
<protein>
    <submittedName>
        <fullName evidence="2">Uncharacterized protein</fullName>
    </submittedName>
</protein>
<feature type="region of interest" description="Disordered" evidence="1">
    <location>
        <begin position="1"/>
        <end position="41"/>
    </location>
</feature>
<dbReference type="Proteomes" id="UP000266841">
    <property type="component" value="Unassembled WGS sequence"/>
</dbReference>
<keyword evidence="3" id="KW-1185">Reference proteome</keyword>
<proteinExistence type="predicted"/>
<evidence type="ECO:0000313" key="2">
    <source>
        <dbReference type="EMBL" id="EJK53782.1"/>
    </source>
</evidence>
<accession>K0S4G5</accession>
<comment type="caution">
    <text evidence="2">The sequence shown here is derived from an EMBL/GenBank/DDBJ whole genome shotgun (WGS) entry which is preliminary data.</text>
</comment>
<sequence length="129" mass="14780">MKIEVPRAPGPGITERPPERPGMAPDARNRRNLTEVSVRNYDTLEASSRRGGYEAKTLALHGAASRNPPQDTHWYVTGMMCRRKRSGFETWTLHRNWHRRMEGRKLKAARLMSGTLEACRRDRLAAALR</sequence>
<name>K0S4G5_THAOC</name>
<evidence type="ECO:0000256" key="1">
    <source>
        <dbReference type="SAM" id="MobiDB-lite"/>
    </source>
</evidence>